<dbReference type="HOGENOM" id="CLU_2120530_0_0_1"/>
<sequence>MAAARQDRPMATVRSRLQRQSAAEIEQRRAMRPSRQSLVSASSIVGLSVCAHPSTLSPPGLDREKGACPDRLPTRNNGATAVSINLCHCHPNGRRASKRTIAFDDDENEDDIAS</sequence>
<keyword evidence="3" id="KW-1185">Reference proteome</keyword>
<evidence type="ECO:0000313" key="3">
    <source>
        <dbReference type="Proteomes" id="UP000002669"/>
    </source>
</evidence>
<name>E4UU81_ARTGP</name>
<dbReference type="Proteomes" id="UP000002669">
    <property type="component" value="Unassembled WGS sequence"/>
</dbReference>
<dbReference type="InParanoid" id="E4UU81"/>
<dbReference type="GeneID" id="10028961"/>
<dbReference type="EMBL" id="DS989824">
    <property type="protein sequence ID" value="EFR00848.1"/>
    <property type="molecule type" value="Genomic_DNA"/>
</dbReference>
<reference evidence="3" key="1">
    <citation type="journal article" date="2012" name="MBio">
        <title>Comparative genome analysis of Trichophyton rubrum and related dermatophytes reveals candidate genes involved in infection.</title>
        <authorList>
            <person name="Martinez D.A."/>
            <person name="Oliver B.G."/>
            <person name="Graeser Y."/>
            <person name="Goldberg J.M."/>
            <person name="Li W."/>
            <person name="Martinez-Rossi N.M."/>
            <person name="Monod M."/>
            <person name="Shelest E."/>
            <person name="Barton R.C."/>
            <person name="Birch E."/>
            <person name="Brakhage A.A."/>
            <person name="Chen Z."/>
            <person name="Gurr S.J."/>
            <person name="Heiman D."/>
            <person name="Heitman J."/>
            <person name="Kosti I."/>
            <person name="Rossi A."/>
            <person name="Saif S."/>
            <person name="Samalova M."/>
            <person name="Saunders C.W."/>
            <person name="Shea T."/>
            <person name="Summerbell R.C."/>
            <person name="Xu J."/>
            <person name="Young S."/>
            <person name="Zeng Q."/>
            <person name="Birren B.W."/>
            <person name="Cuomo C.A."/>
            <person name="White T.C."/>
        </authorList>
    </citation>
    <scope>NUCLEOTIDE SEQUENCE [LARGE SCALE GENOMIC DNA]</scope>
    <source>
        <strain evidence="3">ATCC MYA-4604 / CBS 118893</strain>
    </source>
</reference>
<gene>
    <name evidence="2" type="ORF">MGYG_03854</name>
</gene>
<organism evidence="3">
    <name type="scientific">Arthroderma gypseum (strain ATCC MYA-4604 / CBS 118893)</name>
    <name type="common">Microsporum gypseum</name>
    <dbReference type="NCBI Taxonomy" id="535722"/>
    <lineage>
        <taxon>Eukaryota</taxon>
        <taxon>Fungi</taxon>
        <taxon>Dikarya</taxon>
        <taxon>Ascomycota</taxon>
        <taxon>Pezizomycotina</taxon>
        <taxon>Eurotiomycetes</taxon>
        <taxon>Eurotiomycetidae</taxon>
        <taxon>Onygenales</taxon>
        <taxon>Arthrodermataceae</taxon>
        <taxon>Nannizzia</taxon>
    </lineage>
</organism>
<proteinExistence type="predicted"/>
<evidence type="ECO:0000313" key="2">
    <source>
        <dbReference type="EMBL" id="EFR00848.1"/>
    </source>
</evidence>
<evidence type="ECO:0000256" key="1">
    <source>
        <dbReference type="SAM" id="MobiDB-lite"/>
    </source>
</evidence>
<feature type="region of interest" description="Disordered" evidence="1">
    <location>
        <begin position="1"/>
        <end position="36"/>
    </location>
</feature>
<dbReference type="VEuPathDB" id="FungiDB:MGYG_03854"/>
<dbReference type="AlphaFoldDB" id="E4UU81"/>
<dbReference type="RefSeq" id="XP_003173678.1">
    <property type="nucleotide sequence ID" value="XM_003173630.1"/>
</dbReference>
<accession>E4UU81</accession>
<protein>
    <submittedName>
        <fullName evidence="2">Uncharacterized protein</fullName>
    </submittedName>
</protein>